<feature type="signal peptide" evidence="5">
    <location>
        <begin position="1"/>
        <end position="19"/>
    </location>
</feature>
<dbReference type="GO" id="GO:0016491">
    <property type="term" value="F:oxidoreductase activity"/>
    <property type="evidence" value="ECO:0007669"/>
    <property type="project" value="UniProtKB-KW"/>
</dbReference>
<dbReference type="GO" id="GO:0071949">
    <property type="term" value="F:FAD binding"/>
    <property type="evidence" value="ECO:0007669"/>
    <property type="project" value="InterPro"/>
</dbReference>
<sequence>MKFLATLACSIAVVRRVEASPVSSVLHPTRGTVSSATVSSELGASLSNGTMIYGLGTAEFDTLTHRWGTFAEPQVQVVIEPAAESDVSKIVQYSNKNGIEFIAYSGGHGTPKSLATFNGIQINMNKLTSVSIQPDGKSVWAQGGTLAGQANSYLWDKGYVVTTGSCNCVSLAGAGLGGGHGPLEGFYGLVTDNILQLNVVLADGSAVRASATENSDLFWAMRGAGHNFGIVTSMEMKINPRGPLTWLYKNYFWAGDQLETVFEALNNLHGNGTTPTIMAYNVGNIMVSPNISTSEPVLFWQFAIRGTAEEAAEYIAPFDAIPAVSSTSTNVPYYEIAHTSFTGVDDVACTSTLDRVLNTAGLQVWNITAERQIYDSFAKRLAERPDYYSGALLIHEGYATKAVTEIDPNSTAYPFREDHHLTQFQGNLPASSTEVGPMQDWAKEVLDLWNGGQPDRLPDAYVNYASGFESLQEIYGHEPWRISKLLDAKKKYDPLNRFKYYNPLV</sequence>
<dbReference type="PANTHER" id="PTHR42973:SF8">
    <property type="entry name" value="FAD-BINDING PCMH-TYPE DOMAIN-CONTAINING PROTEIN"/>
    <property type="match status" value="1"/>
</dbReference>
<proteinExistence type="inferred from homology"/>
<keyword evidence="5" id="KW-0732">Signal</keyword>
<dbReference type="PANTHER" id="PTHR42973">
    <property type="entry name" value="BINDING OXIDOREDUCTASE, PUTATIVE (AFU_ORTHOLOGUE AFUA_1G17690)-RELATED"/>
    <property type="match status" value="1"/>
</dbReference>
<dbReference type="InterPro" id="IPR016169">
    <property type="entry name" value="FAD-bd_PCMH_sub2"/>
</dbReference>
<reference evidence="7" key="1">
    <citation type="submission" date="2018-02" db="EMBL/GenBank/DDBJ databases">
        <title>Biosynthetic Pathway for Furanosteroid Demethoxyviridin and Identification of an Unusual Pregnane Side-chain Cleavage.</title>
        <authorList>
            <person name="Wang G.-Q."/>
            <person name="Chen G.-D."/>
            <person name="Qin S.-Y."/>
            <person name="Hu D."/>
            <person name="Awakawa T."/>
            <person name="Li S.-Y."/>
            <person name="Lv J.-M."/>
            <person name="Wang C.-X."/>
            <person name="Yao X.-S."/>
            <person name="Abe I."/>
            <person name="Gao H."/>
        </authorList>
    </citation>
    <scope>NUCLEOTIDE SEQUENCE</scope>
    <source>
        <strain evidence="7">JNvid</strain>
    </source>
</reference>
<dbReference type="AlphaFoldDB" id="A0A2R4QF17"/>
<dbReference type="PROSITE" id="PS51387">
    <property type="entry name" value="FAD_PCMH"/>
    <property type="match status" value="1"/>
</dbReference>
<evidence type="ECO:0000313" key="7">
    <source>
        <dbReference type="EMBL" id="AVY05517.1"/>
    </source>
</evidence>
<keyword evidence="3" id="KW-0274">FAD</keyword>
<keyword evidence="2" id="KW-0285">Flavoprotein</keyword>
<evidence type="ECO:0000256" key="4">
    <source>
        <dbReference type="ARBA" id="ARBA00023002"/>
    </source>
</evidence>
<protein>
    <submittedName>
        <fullName evidence="7">6-hydroxy-D-nicotine oxidase</fullName>
    </submittedName>
</protein>
<dbReference type="SUPFAM" id="SSF56176">
    <property type="entry name" value="FAD-binding/transporter-associated domain-like"/>
    <property type="match status" value="1"/>
</dbReference>
<evidence type="ECO:0000256" key="3">
    <source>
        <dbReference type="ARBA" id="ARBA00022827"/>
    </source>
</evidence>
<keyword evidence="4" id="KW-0560">Oxidoreductase</keyword>
<accession>A0A2R4QF17</accession>
<feature type="chain" id="PRO_5015313691" evidence="5">
    <location>
        <begin position="20"/>
        <end position="505"/>
    </location>
</feature>
<dbReference type="InterPro" id="IPR036318">
    <property type="entry name" value="FAD-bd_PCMH-like_sf"/>
</dbReference>
<evidence type="ECO:0000256" key="5">
    <source>
        <dbReference type="SAM" id="SignalP"/>
    </source>
</evidence>
<dbReference type="InterPro" id="IPR016166">
    <property type="entry name" value="FAD-bd_PCMH"/>
</dbReference>
<dbReference type="Gene3D" id="3.40.462.20">
    <property type="match status" value="1"/>
</dbReference>
<evidence type="ECO:0000256" key="1">
    <source>
        <dbReference type="ARBA" id="ARBA00005466"/>
    </source>
</evidence>
<comment type="similarity">
    <text evidence="1">Belongs to the oxygen-dependent FAD-linked oxidoreductase family.</text>
</comment>
<dbReference type="InterPro" id="IPR016167">
    <property type="entry name" value="FAD-bd_PCMH_sub1"/>
</dbReference>
<dbReference type="InterPro" id="IPR006094">
    <property type="entry name" value="Oxid_FAD_bind_N"/>
</dbReference>
<evidence type="ECO:0000259" key="6">
    <source>
        <dbReference type="PROSITE" id="PS51387"/>
    </source>
</evidence>
<dbReference type="EMBL" id="MG886384">
    <property type="protein sequence ID" value="AVY05517.1"/>
    <property type="molecule type" value="Genomic_DNA"/>
</dbReference>
<dbReference type="InterPro" id="IPR050416">
    <property type="entry name" value="FAD-linked_Oxidoreductase"/>
</dbReference>
<gene>
    <name evidence="7" type="primary">vidJ</name>
</gene>
<dbReference type="Pfam" id="PF01565">
    <property type="entry name" value="FAD_binding_4"/>
    <property type="match status" value="1"/>
</dbReference>
<organism evidence="7">
    <name type="scientific">Nodulisporium sp</name>
    <dbReference type="NCBI Taxonomy" id="1897413"/>
    <lineage>
        <taxon>Eukaryota</taxon>
        <taxon>Fungi</taxon>
        <taxon>Dikarya</taxon>
        <taxon>Ascomycota</taxon>
        <taxon>Pezizomycotina</taxon>
        <taxon>Sordariomycetes</taxon>
        <taxon>Xylariomycetidae</taxon>
        <taxon>Xylariales</taxon>
        <taxon>Xylariaceae</taxon>
        <taxon>Nodulisporium</taxon>
    </lineage>
</organism>
<name>A0A2R4QF17_9PEZI</name>
<evidence type="ECO:0000256" key="2">
    <source>
        <dbReference type="ARBA" id="ARBA00022630"/>
    </source>
</evidence>
<dbReference type="Gene3D" id="3.30.43.10">
    <property type="entry name" value="Uridine Diphospho-n-acetylenolpyruvylglucosamine Reductase, domain 2"/>
    <property type="match status" value="1"/>
</dbReference>
<feature type="domain" description="FAD-binding PCMH-type" evidence="6">
    <location>
        <begin position="70"/>
        <end position="241"/>
    </location>
</feature>
<dbReference type="Gene3D" id="3.30.465.10">
    <property type="match status" value="1"/>
</dbReference>